<gene>
    <name evidence="1" type="ORF">KM92DES2_10498</name>
</gene>
<proteinExistence type="predicted"/>
<accession>A0A212J461</accession>
<name>A0A212J461_9BACT</name>
<dbReference type="AlphaFoldDB" id="A0A212J461"/>
<protein>
    <submittedName>
        <fullName evidence="1">Uncharacterized protein</fullName>
    </submittedName>
</protein>
<organism evidence="1">
    <name type="scientific">uncultured Desulfovibrio sp</name>
    <dbReference type="NCBI Taxonomy" id="167968"/>
    <lineage>
        <taxon>Bacteria</taxon>
        <taxon>Pseudomonadati</taxon>
        <taxon>Thermodesulfobacteriota</taxon>
        <taxon>Desulfovibrionia</taxon>
        <taxon>Desulfovibrionales</taxon>
        <taxon>Desulfovibrionaceae</taxon>
        <taxon>Desulfovibrio</taxon>
        <taxon>environmental samples</taxon>
    </lineage>
</organism>
<reference evidence="1" key="1">
    <citation type="submission" date="2016-04" db="EMBL/GenBank/DDBJ databases">
        <authorList>
            <person name="Evans L.H."/>
            <person name="Alamgir A."/>
            <person name="Owens N."/>
            <person name="Weber N.D."/>
            <person name="Virtaneva K."/>
            <person name="Barbian K."/>
            <person name="Babar A."/>
            <person name="Rosenke K."/>
        </authorList>
    </citation>
    <scope>NUCLEOTIDE SEQUENCE</scope>
    <source>
        <strain evidence="1">92-2</strain>
    </source>
</reference>
<dbReference type="EMBL" id="FLUP01000001">
    <property type="protein sequence ID" value="SBV94197.1"/>
    <property type="molecule type" value="Genomic_DNA"/>
</dbReference>
<sequence length="62" mass="6667">MRRQDGCTERQNAFRHLASFAGQRQVRAAAVLDPAERGLLSVAHGQIHAPAFRANLLGGISA</sequence>
<evidence type="ECO:0000313" key="1">
    <source>
        <dbReference type="EMBL" id="SBV94197.1"/>
    </source>
</evidence>